<dbReference type="Gene3D" id="3.90.1150.10">
    <property type="entry name" value="Aspartate Aminotransferase, domain 1"/>
    <property type="match status" value="1"/>
</dbReference>
<evidence type="ECO:0000256" key="3">
    <source>
        <dbReference type="ARBA" id="ARBA00022576"/>
    </source>
</evidence>
<name>A0A1D8GEN4_9FIRM</name>
<dbReference type="Gene3D" id="3.40.640.10">
    <property type="entry name" value="Type I PLP-dependent aspartate aminotransferase-like (Major domain)"/>
    <property type="match status" value="1"/>
</dbReference>
<dbReference type="KEGG" id="gfe:Gferi_07160"/>
<keyword evidence="5" id="KW-0663">Pyridoxal phosphate</keyword>
<dbReference type="GO" id="GO:0006520">
    <property type="term" value="P:amino acid metabolic process"/>
    <property type="evidence" value="ECO:0007669"/>
    <property type="project" value="InterPro"/>
</dbReference>
<dbReference type="GO" id="GO:0008483">
    <property type="term" value="F:transaminase activity"/>
    <property type="evidence" value="ECO:0007669"/>
    <property type="project" value="UniProtKB-KW"/>
</dbReference>
<dbReference type="SUPFAM" id="SSF53383">
    <property type="entry name" value="PLP-dependent transferases"/>
    <property type="match status" value="1"/>
</dbReference>
<evidence type="ECO:0000313" key="7">
    <source>
        <dbReference type="EMBL" id="AOT69369.1"/>
    </source>
</evidence>
<dbReference type="InterPro" id="IPR015421">
    <property type="entry name" value="PyrdxlP-dep_Trfase_major"/>
</dbReference>
<dbReference type="PANTHER" id="PTHR46383:SF3">
    <property type="entry name" value="ASPARTATE AMINOTRANSFERASE-RELATED"/>
    <property type="match status" value="1"/>
</dbReference>
<dbReference type="CDD" id="cd00609">
    <property type="entry name" value="AAT_like"/>
    <property type="match status" value="1"/>
</dbReference>
<gene>
    <name evidence="7" type="ORF">Gferi_07160</name>
</gene>
<keyword evidence="8" id="KW-1185">Reference proteome</keyword>
<evidence type="ECO:0000256" key="5">
    <source>
        <dbReference type="ARBA" id="ARBA00022898"/>
    </source>
</evidence>
<dbReference type="InterPro" id="IPR004839">
    <property type="entry name" value="Aminotransferase_I/II_large"/>
</dbReference>
<comment type="cofactor">
    <cofactor evidence="1">
        <name>pyridoxal 5'-phosphate</name>
        <dbReference type="ChEBI" id="CHEBI:597326"/>
    </cofactor>
</comment>
<dbReference type="Pfam" id="PF00155">
    <property type="entry name" value="Aminotran_1_2"/>
    <property type="match status" value="1"/>
</dbReference>
<dbReference type="RefSeq" id="WP_069974961.1">
    <property type="nucleotide sequence ID" value="NZ_CP017269.1"/>
</dbReference>
<dbReference type="NCBIfam" id="NF004975">
    <property type="entry name" value="PRK06348.1"/>
    <property type="match status" value="1"/>
</dbReference>
<comment type="similarity">
    <text evidence="2">Belongs to the class-I pyridoxal-phosphate-dependent aminotransferase family.</text>
</comment>
<dbReference type="FunFam" id="3.40.640.10:FF:000033">
    <property type="entry name" value="Aspartate aminotransferase"/>
    <property type="match status" value="1"/>
</dbReference>
<dbReference type="InterPro" id="IPR015424">
    <property type="entry name" value="PyrdxlP-dep_Trfase"/>
</dbReference>
<accession>A0A1D8GEN4</accession>
<keyword evidence="4 7" id="KW-0808">Transferase</keyword>
<sequence length="387" mass="44367">MKHKYIAKRYWKDATTPMGQSDVLAKQYSDVIDLSLGDPDLVTDDIIIENALKDAKQGHTKYTDFRGDIELRNEIRKYYREEYQLELEDKEVMVVTSGCLGMYLALEAIIDDGDEVIIHQPCFTPYMQQIELARGVPVILDTYEHEDFQISINRLEQLITERTKAIIINSPNNPTGICFTKETLEKVAAIAKQYDLVVIADDIYGLYSFEEPFIPISTLEEMKERTITINSFSKDFTMTGWRIGNVLAPAYIIKTMQQINENVVFTAPSISQRGAIYALRHRKEIQPRMLEEYKKRVFYAADWINKISNMSVLKPRGTFYLFANIKKTGLSSAEAANRILHEAHVLTLPGTAFGNCGEGYIRLACTCTTDKLREAFERISKMDIFRD</sequence>
<evidence type="ECO:0000256" key="1">
    <source>
        <dbReference type="ARBA" id="ARBA00001933"/>
    </source>
</evidence>
<dbReference type="Proteomes" id="UP000095743">
    <property type="component" value="Chromosome"/>
</dbReference>
<feature type="domain" description="Aminotransferase class I/classII large" evidence="6">
    <location>
        <begin position="30"/>
        <end position="379"/>
    </location>
</feature>
<evidence type="ECO:0000259" key="6">
    <source>
        <dbReference type="Pfam" id="PF00155"/>
    </source>
</evidence>
<dbReference type="GO" id="GO:0030170">
    <property type="term" value="F:pyridoxal phosphate binding"/>
    <property type="evidence" value="ECO:0007669"/>
    <property type="project" value="InterPro"/>
</dbReference>
<keyword evidence="3 7" id="KW-0032">Aminotransferase</keyword>
<dbReference type="InterPro" id="IPR015422">
    <property type="entry name" value="PyrdxlP-dep_Trfase_small"/>
</dbReference>
<dbReference type="InterPro" id="IPR050596">
    <property type="entry name" value="AspAT/PAT-like"/>
</dbReference>
<organism evidence="7 8">
    <name type="scientific">Geosporobacter ferrireducens</name>
    <dbReference type="NCBI Taxonomy" id="1424294"/>
    <lineage>
        <taxon>Bacteria</taxon>
        <taxon>Bacillati</taxon>
        <taxon>Bacillota</taxon>
        <taxon>Clostridia</taxon>
        <taxon>Peptostreptococcales</taxon>
        <taxon>Thermotaleaceae</taxon>
        <taxon>Geosporobacter</taxon>
    </lineage>
</organism>
<evidence type="ECO:0000313" key="8">
    <source>
        <dbReference type="Proteomes" id="UP000095743"/>
    </source>
</evidence>
<proteinExistence type="inferred from homology"/>
<dbReference type="STRING" id="1424294.Gferi_07160"/>
<dbReference type="PANTHER" id="PTHR46383">
    <property type="entry name" value="ASPARTATE AMINOTRANSFERASE"/>
    <property type="match status" value="1"/>
</dbReference>
<protein>
    <submittedName>
        <fullName evidence="7">Aspartate aminotransferase</fullName>
    </submittedName>
</protein>
<dbReference type="OrthoDB" id="9802328at2"/>
<evidence type="ECO:0000256" key="4">
    <source>
        <dbReference type="ARBA" id="ARBA00022679"/>
    </source>
</evidence>
<reference evidence="7 8" key="1">
    <citation type="submission" date="2016-09" db="EMBL/GenBank/DDBJ databases">
        <title>Genomic analysis reveals versatility of anaerobic energy metabolism of Geosporobacter ferrireducens IRF9 of phylum Firmicutes.</title>
        <authorList>
            <person name="Kim S.-J."/>
        </authorList>
    </citation>
    <scope>NUCLEOTIDE SEQUENCE [LARGE SCALE GENOMIC DNA]</scope>
    <source>
        <strain evidence="7 8">IRF9</strain>
    </source>
</reference>
<evidence type="ECO:0000256" key="2">
    <source>
        <dbReference type="ARBA" id="ARBA00007441"/>
    </source>
</evidence>
<dbReference type="AlphaFoldDB" id="A0A1D8GEN4"/>
<dbReference type="EMBL" id="CP017269">
    <property type="protein sequence ID" value="AOT69369.1"/>
    <property type="molecule type" value="Genomic_DNA"/>
</dbReference>